<dbReference type="EMBL" id="BARV01010266">
    <property type="protein sequence ID" value="GAI10127.1"/>
    <property type="molecule type" value="Genomic_DNA"/>
</dbReference>
<comment type="caution">
    <text evidence="9">The sequence shown here is derived from an EMBL/GenBank/DDBJ whole genome shotgun (WGS) entry which is preliminary data.</text>
</comment>
<dbReference type="GO" id="GO:0046872">
    <property type="term" value="F:metal ion binding"/>
    <property type="evidence" value="ECO:0007669"/>
    <property type="project" value="UniProtKB-KW"/>
</dbReference>
<proteinExistence type="predicted"/>
<dbReference type="PANTHER" id="PTHR33693:SF1">
    <property type="entry name" value="TYPE-4 URACIL-DNA GLYCOSYLASE"/>
    <property type="match status" value="1"/>
</dbReference>
<organism evidence="9">
    <name type="scientific">marine sediment metagenome</name>
    <dbReference type="NCBI Taxonomy" id="412755"/>
    <lineage>
        <taxon>unclassified sequences</taxon>
        <taxon>metagenomes</taxon>
        <taxon>ecological metagenomes</taxon>
    </lineage>
</organism>
<evidence type="ECO:0000256" key="4">
    <source>
        <dbReference type="ARBA" id="ARBA00022801"/>
    </source>
</evidence>
<gene>
    <name evidence="9" type="ORF">S06H3_19938</name>
</gene>
<feature type="non-terminal residue" evidence="9">
    <location>
        <position position="58"/>
    </location>
</feature>
<keyword evidence="5" id="KW-0408">Iron</keyword>
<evidence type="ECO:0000256" key="7">
    <source>
        <dbReference type="ARBA" id="ARBA00023204"/>
    </source>
</evidence>
<feature type="domain" description="Uracil-DNA glycosylase-like" evidence="8">
    <location>
        <begin position="1"/>
        <end position="56"/>
    </location>
</feature>
<sequence>MIVSEAPGFWEDQRGVPFVGAAGKNLNALLLEAGLRREEVYIANTLKCRPSGNRDPLP</sequence>
<evidence type="ECO:0000256" key="6">
    <source>
        <dbReference type="ARBA" id="ARBA00023014"/>
    </source>
</evidence>
<evidence type="ECO:0000259" key="8">
    <source>
        <dbReference type="Pfam" id="PF03167"/>
    </source>
</evidence>
<dbReference type="GO" id="GO:0097506">
    <property type="term" value="F:deaminated base DNA N-glycosylase activity"/>
    <property type="evidence" value="ECO:0007669"/>
    <property type="project" value="UniProtKB-ARBA"/>
</dbReference>
<dbReference type="InterPro" id="IPR051536">
    <property type="entry name" value="UDG_Type-4/5"/>
</dbReference>
<dbReference type="AlphaFoldDB" id="X1KSS1"/>
<dbReference type="GO" id="GO:0006281">
    <property type="term" value="P:DNA repair"/>
    <property type="evidence" value="ECO:0007669"/>
    <property type="project" value="UniProtKB-KW"/>
</dbReference>
<evidence type="ECO:0000313" key="9">
    <source>
        <dbReference type="EMBL" id="GAI10127.1"/>
    </source>
</evidence>
<dbReference type="Pfam" id="PF03167">
    <property type="entry name" value="UDG"/>
    <property type="match status" value="1"/>
</dbReference>
<protein>
    <recommendedName>
        <fullName evidence="8">Uracil-DNA glycosylase-like domain-containing protein</fullName>
    </recommendedName>
</protein>
<evidence type="ECO:0000256" key="2">
    <source>
        <dbReference type="ARBA" id="ARBA00022723"/>
    </source>
</evidence>
<dbReference type="PANTHER" id="PTHR33693">
    <property type="entry name" value="TYPE-5 URACIL-DNA GLYCOSYLASE"/>
    <property type="match status" value="1"/>
</dbReference>
<accession>X1KSS1</accession>
<evidence type="ECO:0000256" key="5">
    <source>
        <dbReference type="ARBA" id="ARBA00023004"/>
    </source>
</evidence>
<keyword evidence="3" id="KW-0227">DNA damage</keyword>
<keyword evidence="2" id="KW-0479">Metal-binding</keyword>
<keyword evidence="4" id="KW-0378">Hydrolase</keyword>
<evidence type="ECO:0000256" key="1">
    <source>
        <dbReference type="ARBA" id="ARBA00022485"/>
    </source>
</evidence>
<dbReference type="InterPro" id="IPR036895">
    <property type="entry name" value="Uracil-DNA_glycosylase-like_sf"/>
</dbReference>
<dbReference type="Gene3D" id="3.40.470.10">
    <property type="entry name" value="Uracil-DNA glycosylase-like domain"/>
    <property type="match status" value="1"/>
</dbReference>
<keyword evidence="7" id="KW-0234">DNA repair</keyword>
<reference evidence="9" key="1">
    <citation type="journal article" date="2014" name="Front. Microbiol.">
        <title>High frequency of phylogenetically diverse reductive dehalogenase-homologous genes in deep subseafloor sedimentary metagenomes.</title>
        <authorList>
            <person name="Kawai M."/>
            <person name="Futagami T."/>
            <person name="Toyoda A."/>
            <person name="Takaki Y."/>
            <person name="Nishi S."/>
            <person name="Hori S."/>
            <person name="Arai W."/>
            <person name="Tsubouchi T."/>
            <person name="Morono Y."/>
            <person name="Uchiyama I."/>
            <person name="Ito T."/>
            <person name="Fujiyama A."/>
            <person name="Inagaki F."/>
            <person name="Takami H."/>
        </authorList>
    </citation>
    <scope>NUCLEOTIDE SEQUENCE</scope>
    <source>
        <strain evidence="9">Expedition CK06-06</strain>
    </source>
</reference>
<name>X1KSS1_9ZZZZ</name>
<dbReference type="GO" id="GO:0051539">
    <property type="term" value="F:4 iron, 4 sulfur cluster binding"/>
    <property type="evidence" value="ECO:0007669"/>
    <property type="project" value="UniProtKB-KW"/>
</dbReference>
<evidence type="ECO:0000256" key="3">
    <source>
        <dbReference type="ARBA" id="ARBA00022763"/>
    </source>
</evidence>
<dbReference type="InterPro" id="IPR005122">
    <property type="entry name" value="Uracil-DNA_glycosylase-like"/>
</dbReference>
<dbReference type="SUPFAM" id="SSF52141">
    <property type="entry name" value="Uracil-DNA glycosylase-like"/>
    <property type="match status" value="1"/>
</dbReference>
<keyword evidence="1" id="KW-0004">4Fe-4S</keyword>
<keyword evidence="6" id="KW-0411">Iron-sulfur</keyword>